<dbReference type="eggNOG" id="COG0582">
    <property type="taxonomic scope" value="Bacteria"/>
</dbReference>
<dbReference type="PROSITE" id="PS51898">
    <property type="entry name" value="TYR_RECOMBINASE"/>
    <property type="match status" value="1"/>
</dbReference>
<dbReference type="InterPro" id="IPR011010">
    <property type="entry name" value="DNA_brk_join_enz"/>
</dbReference>
<evidence type="ECO:0000256" key="5">
    <source>
        <dbReference type="PROSITE-ProRule" id="PRU01248"/>
    </source>
</evidence>
<reference evidence="9 10" key="1">
    <citation type="submission" date="2006-02" db="EMBL/GenBank/DDBJ databases">
        <authorList>
            <person name="Waterbury J."/>
            <person name="Ferriera S."/>
            <person name="Johnson J."/>
            <person name="Kravitz S."/>
            <person name="Halpern A."/>
            <person name="Remington K."/>
            <person name="Beeson K."/>
            <person name="Tran B."/>
            <person name="Rogers Y.-H."/>
            <person name="Friedman R."/>
            <person name="Venter J.C."/>
        </authorList>
    </citation>
    <scope>NUCLEOTIDE SEQUENCE [LARGE SCALE GENOMIC DNA]</scope>
    <source>
        <strain evidence="9 10">Nb-231</strain>
    </source>
</reference>
<accession>A4BQA0</accession>
<evidence type="ECO:0000256" key="1">
    <source>
        <dbReference type="ARBA" id="ARBA00008857"/>
    </source>
</evidence>
<dbReference type="PROSITE" id="PS51900">
    <property type="entry name" value="CB"/>
    <property type="match status" value="1"/>
</dbReference>
<dbReference type="PANTHER" id="PTHR30629">
    <property type="entry name" value="PROPHAGE INTEGRASE"/>
    <property type="match status" value="1"/>
</dbReference>
<protein>
    <submittedName>
        <fullName evidence="9">Prophage CP4-like integrase</fullName>
    </submittedName>
</protein>
<evidence type="ECO:0000256" key="3">
    <source>
        <dbReference type="ARBA" id="ARBA00023125"/>
    </source>
</evidence>
<comment type="caution">
    <text evidence="9">The sequence shown here is derived from an EMBL/GenBank/DDBJ whole genome shotgun (WGS) entry which is preliminary data.</text>
</comment>
<dbReference type="PANTHER" id="PTHR30629:SF2">
    <property type="entry name" value="PROPHAGE INTEGRASE INTS-RELATED"/>
    <property type="match status" value="1"/>
</dbReference>
<comment type="similarity">
    <text evidence="1">Belongs to the 'phage' integrase family.</text>
</comment>
<feature type="compositionally biased region" description="Basic residues" evidence="6">
    <location>
        <begin position="281"/>
        <end position="291"/>
    </location>
</feature>
<sequence>MLTVQEIKNAKASDKPWKLYDRDGLYLFVTPTGGKLWRGKYRVNGREKTLSLGPCPKVGLAEAREKWQDARRLDDPSAVKQVEKQASDSTTPTFLAVAKEWRTRQTPGWTRKHASQVWRSLEIDILPTLGPRPIDEIQPREIMALIEGIEDRGAGEIATRVLQRVRAVFSRAVALGYREANPAGELHNHLKPRKKGQQTALATEELPTFLHALETYQGDAATRLGLRLLILTLARTSEVREAKWAELDREEGVWTVPGERMKNRREQRVPLSQQGSPRSRNCTRSRAIRSG</sequence>
<keyword evidence="10" id="KW-1185">Reference proteome</keyword>
<evidence type="ECO:0000259" key="8">
    <source>
        <dbReference type="PROSITE" id="PS51900"/>
    </source>
</evidence>
<feature type="domain" description="Core-binding (CB)" evidence="8">
    <location>
        <begin position="92"/>
        <end position="173"/>
    </location>
</feature>
<dbReference type="Gene3D" id="1.10.150.130">
    <property type="match status" value="1"/>
</dbReference>
<dbReference type="InterPro" id="IPR010998">
    <property type="entry name" value="Integrase_recombinase_N"/>
</dbReference>
<dbReference type="OrthoDB" id="9795573at2"/>
<dbReference type="RefSeq" id="WP_005000266.1">
    <property type="nucleotide sequence ID" value="NZ_CH672427.1"/>
</dbReference>
<dbReference type="AlphaFoldDB" id="A4BQA0"/>
<keyword evidence="3 5" id="KW-0238">DNA-binding</keyword>
<dbReference type="GO" id="GO:0006310">
    <property type="term" value="P:DNA recombination"/>
    <property type="evidence" value="ECO:0007669"/>
    <property type="project" value="UniProtKB-KW"/>
</dbReference>
<dbReference type="Pfam" id="PF00589">
    <property type="entry name" value="Phage_integrase"/>
    <property type="match status" value="1"/>
</dbReference>
<proteinExistence type="inferred from homology"/>
<dbReference type="Pfam" id="PF22022">
    <property type="entry name" value="Phage_int_M"/>
    <property type="match status" value="1"/>
</dbReference>
<dbReference type="InterPro" id="IPR053876">
    <property type="entry name" value="Phage_int_M"/>
</dbReference>
<feature type="region of interest" description="Disordered" evidence="6">
    <location>
        <begin position="264"/>
        <end position="291"/>
    </location>
</feature>
<evidence type="ECO:0000259" key="7">
    <source>
        <dbReference type="PROSITE" id="PS51898"/>
    </source>
</evidence>
<dbReference type="InterPro" id="IPR013762">
    <property type="entry name" value="Integrase-like_cat_sf"/>
</dbReference>
<dbReference type="InterPro" id="IPR044068">
    <property type="entry name" value="CB"/>
</dbReference>
<dbReference type="STRING" id="314278.NB231_05080"/>
<dbReference type="InterPro" id="IPR002104">
    <property type="entry name" value="Integrase_catalytic"/>
</dbReference>
<dbReference type="InterPro" id="IPR038488">
    <property type="entry name" value="Integrase_DNA-bd_sf"/>
</dbReference>
<dbReference type="Gene3D" id="1.10.443.10">
    <property type="entry name" value="Intergrase catalytic core"/>
    <property type="match status" value="1"/>
</dbReference>
<dbReference type="SUPFAM" id="SSF56349">
    <property type="entry name" value="DNA breaking-rejoining enzymes"/>
    <property type="match status" value="1"/>
</dbReference>
<dbReference type="GO" id="GO:0015074">
    <property type="term" value="P:DNA integration"/>
    <property type="evidence" value="ECO:0007669"/>
    <property type="project" value="UniProtKB-KW"/>
</dbReference>
<dbReference type="InterPro" id="IPR050808">
    <property type="entry name" value="Phage_Integrase"/>
</dbReference>
<name>A4BQA0_9GAMM</name>
<evidence type="ECO:0000256" key="6">
    <source>
        <dbReference type="SAM" id="MobiDB-lite"/>
    </source>
</evidence>
<dbReference type="Pfam" id="PF13356">
    <property type="entry name" value="Arm-DNA-bind_3"/>
    <property type="match status" value="1"/>
</dbReference>
<evidence type="ECO:0000256" key="4">
    <source>
        <dbReference type="ARBA" id="ARBA00023172"/>
    </source>
</evidence>
<dbReference type="EMBL" id="AAOF01000004">
    <property type="protein sequence ID" value="EAR22255.1"/>
    <property type="molecule type" value="Genomic_DNA"/>
</dbReference>
<evidence type="ECO:0000256" key="2">
    <source>
        <dbReference type="ARBA" id="ARBA00022908"/>
    </source>
</evidence>
<keyword evidence="2" id="KW-0229">DNA integration</keyword>
<dbReference type="Gene3D" id="3.30.160.390">
    <property type="entry name" value="Integrase, DNA-binding domain"/>
    <property type="match status" value="1"/>
</dbReference>
<dbReference type="HOGENOM" id="CLU_027562_0_0_6"/>
<dbReference type="Proteomes" id="UP000003374">
    <property type="component" value="Unassembled WGS sequence"/>
</dbReference>
<organism evidence="9 10">
    <name type="scientific">Nitrococcus mobilis Nb-231</name>
    <dbReference type="NCBI Taxonomy" id="314278"/>
    <lineage>
        <taxon>Bacteria</taxon>
        <taxon>Pseudomonadati</taxon>
        <taxon>Pseudomonadota</taxon>
        <taxon>Gammaproteobacteria</taxon>
        <taxon>Chromatiales</taxon>
        <taxon>Ectothiorhodospiraceae</taxon>
        <taxon>Nitrococcus</taxon>
    </lineage>
</organism>
<evidence type="ECO:0000313" key="10">
    <source>
        <dbReference type="Proteomes" id="UP000003374"/>
    </source>
</evidence>
<gene>
    <name evidence="9" type="ORF">NB231_05080</name>
</gene>
<evidence type="ECO:0000313" key="9">
    <source>
        <dbReference type="EMBL" id="EAR22255.1"/>
    </source>
</evidence>
<feature type="domain" description="Tyr recombinase" evidence="7">
    <location>
        <begin position="196"/>
        <end position="291"/>
    </location>
</feature>
<dbReference type="GO" id="GO:0003677">
    <property type="term" value="F:DNA binding"/>
    <property type="evidence" value="ECO:0007669"/>
    <property type="project" value="UniProtKB-UniRule"/>
</dbReference>
<feature type="compositionally biased region" description="Polar residues" evidence="6">
    <location>
        <begin position="270"/>
        <end position="280"/>
    </location>
</feature>
<dbReference type="InterPro" id="IPR025166">
    <property type="entry name" value="Integrase_DNA_bind_dom"/>
</dbReference>
<keyword evidence="4" id="KW-0233">DNA recombination</keyword>